<protein>
    <submittedName>
        <fullName evidence="1">7,8-dihydropterin-6-yl-methyl-4-(Beta-D-ribofuranosyl)aminobenzene 5'-phosphate synthase</fullName>
    </submittedName>
</protein>
<dbReference type="Gene3D" id="3.60.15.10">
    <property type="entry name" value="Ribonuclease Z/Hydroxyacylglutathione hydrolase-like"/>
    <property type="match status" value="1"/>
</dbReference>
<dbReference type="AlphaFoldDB" id="A0A1M6DNT0"/>
<reference evidence="1 2" key="1">
    <citation type="submission" date="2016-11" db="EMBL/GenBank/DDBJ databases">
        <authorList>
            <person name="Jaros S."/>
            <person name="Januszkiewicz K."/>
            <person name="Wedrychowicz H."/>
        </authorList>
    </citation>
    <scope>NUCLEOTIDE SEQUENCE [LARGE SCALE GENOMIC DNA]</scope>
    <source>
        <strain evidence="1 2">DSM 3074</strain>
    </source>
</reference>
<organism evidence="1 2">
    <name type="scientific">Anaerovibrio lipolyticus DSM 3074</name>
    <dbReference type="NCBI Taxonomy" id="1120997"/>
    <lineage>
        <taxon>Bacteria</taxon>
        <taxon>Bacillati</taxon>
        <taxon>Bacillota</taxon>
        <taxon>Negativicutes</taxon>
        <taxon>Selenomonadales</taxon>
        <taxon>Selenomonadaceae</taxon>
        <taxon>Anaerovibrio</taxon>
    </lineage>
</organism>
<dbReference type="PANTHER" id="PTHR13754">
    <property type="entry name" value="METALLO-BETA-LACTAMASE SUPERFAMILY PROTEIN"/>
    <property type="match status" value="1"/>
</dbReference>
<dbReference type="InterPro" id="IPR052926">
    <property type="entry name" value="Metallo-beta-lactamase_dom"/>
</dbReference>
<dbReference type="RefSeq" id="WP_052211869.1">
    <property type="nucleotide sequence ID" value="NZ_FQYW01000012.1"/>
</dbReference>
<dbReference type="OrthoDB" id="9803916at2"/>
<dbReference type="InterPro" id="IPR036866">
    <property type="entry name" value="RibonucZ/Hydroxyglut_hydro"/>
</dbReference>
<gene>
    <name evidence="1" type="ORF">SAMN02745671_01537</name>
</gene>
<dbReference type="SUPFAM" id="SSF56281">
    <property type="entry name" value="Metallo-hydrolase/oxidoreductase"/>
    <property type="match status" value="1"/>
</dbReference>
<evidence type="ECO:0000313" key="2">
    <source>
        <dbReference type="Proteomes" id="UP000191240"/>
    </source>
</evidence>
<dbReference type="GO" id="GO:0016740">
    <property type="term" value="F:transferase activity"/>
    <property type="evidence" value="ECO:0007669"/>
    <property type="project" value="TreeGrafter"/>
</dbReference>
<dbReference type="PANTHER" id="PTHR13754:SF13">
    <property type="entry name" value="METALLO-BETA-LACTAMASE SUPERFAMILY PROTEIN (AFU_ORTHOLOGUE AFUA_3G07630)"/>
    <property type="match status" value="1"/>
</dbReference>
<dbReference type="EMBL" id="FQYW01000012">
    <property type="protein sequence ID" value="SHI74862.1"/>
    <property type="molecule type" value="Genomic_DNA"/>
</dbReference>
<name>A0A1M6DNT0_9FIRM</name>
<sequence length="148" mass="16524">MICKLTILIENNIEKGSDFDNYAQLFTNFDRHYPFEHIPAKFVCGDKKELDYFEDEICLLLKEGDGLALVVGCSHQGILNITATVKERTGLPVRRIVGGIHLSGEGQERMDRSLTELERLGVRDFNLCHCSGSNVPGKVATGTVIELR</sequence>
<accession>A0A1M6DNT0</accession>
<evidence type="ECO:0000313" key="1">
    <source>
        <dbReference type="EMBL" id="SHI74862.1"/>
    </source>
</evidence>
<dbReference type="Proteomes" id="UP000191240">
    <property type="component" value="Unassembled WGS sequence"/>
</dbReference>
<proteinExistence type="predicted"/>